<accession>A0A4Q9KHL6</accession>
<comment type="caution">
    <text evidence="2">The sequence shown here is derived from an EMBL/GenBank/DDBJ whole genome shotgun (WGS) entry which is preliminary data.</text>
</comment>
<reference evidence="2 3" key="1">
    <citation type="submission" date="2019-01" db="EMBL/GenBank/DDBJ databases">
        <title>Lactibacter flavus gen. nov., sp. nov., a novel bacterium of the family Propionibacteriaceae isolated from raw milk and dairy products.</title>
        <authorList>
            <person name="Huptas C."/>
            <person name="Wenning M."/>
            <person name="Breitenwieser F."/>
            <person name="Doll E."/>
            <person name="Von Neubeck M."/>
            <person name="Busse H.-J."/>
            <person name="Scherer S."/>
        </authorList>
    </citation>
    <scope>NUCLEOTIDE SEQUENCE [LARGE SCALE GENOMIC DNA]</scope>
    <source>
        <strain evidence="2 3">DSM 22130</strain>
    </source>
</reference>
<name>A0A4Q9KHL6_PROTD</name>
<evidence type="ECO:0000313" key="3">
    <source>
        <dbReference type="Proteomes" id="UP000291933"/>
    </source>
</evidence>
<dbReference type="Proteomes" id="UP000291933">
    <property type="component" value="Unassembled WGS sequence"/>
</dbReference>
<dbReference type="RefSeq" id="WP_131173140.1">
    <property type="nucleotide sequence ID" value="NZ_FXTL01000025.1"/>
</dbReference>
<dbReference type="EMBL" id="SDMR01000025">
    <property type="protein sequence ID" value="TBT91478.1"/>
    <property type="molecule type" value="Genomic_DNA"/>
</dbReference>
<proteinExistence type="predicted"/>
<keyword evidence="3" id="KW-1185">Reference proteome</keyword>
<evidence type="ECO:0000259" key="1">
    <source>
        <dbReference type="Pfam" id="PF13399"/>
    </source>
</evidence>
<dbReference type="AlphaFoldDB" id="A0A4Q9KHL6"/>
<dbReference type="InterPro" id="IPR027381">
    <property type="entry name" value="LytR/CpsA/Psr_C"/>
</dbReference>
<gene>
    <name evidence="2" type="ORF">ET996_13770</name>
</gene>
<feature type="domain" description="LytR/CpsA/Psr regulator C-terminal" evidence="1">
    <location>
        <begin position="62"/>
        <end position="147"/>
    </location>
</feature>
<dbReference type="Pfam" id="PF13399">
    <property type="entry name" value="LytR_C"/>
    <property type="match status" value="1"/>
</dbReference>
<protein>
    <submittedName>
        <fullName evidence="2">LytR family transcriptional regulator</fullName>
    </submittedName>
</protein>
<organism evidence="2 3">
    <name type="scientific">Propioniciclava tarda</name>
    <dbReference type="NCBI Taxonomy" id="433330"/>
    <lineage>
        <taxon>Bacteria</taxon>
        <taxon>Bacillati</taxon>
        <taxon>Actinomycetota</taxon>
        <taxon>Actinomycetes</taxon>
        <taxon>Propionibacteriales</taxon>
        <taxon>Propionibacteriaceae</taxon>
        <taxon>Propioniciclava</taxon>
    </lineage>
</organism>
<dbReference type="OrthoDB" id="3727388at2"/>
<evidence type="ECO:0000313" key="2">
    <source>
        <dbReference type="EMBL" id="TBT91478.1"/>
    </source>
</evidence>
<sequence>MSGRQVWLAVKTPLTLLVLLAFVALVGNWAYKEASTPIPKRPPDPCVVTSIGPKFTAANSYIRIYNGTSISGLAKNQVKLVFGNAGFHVFKVGNSDAPIAKTYVAGVDAKSPEVVLVMSYLPAGTPFVADAVKYQDHMVDIYLGADFKTANINPKPTTEIALPDGKACVPNVKALTGS</sequence>